<sequence>LAEMPYPGAVWNQDFLESLENGYRLDRPKFASTGIFEYIKSCWRLEPELRPSFAKLKEYFSNPNIHRLASDEQPKAHNLPQVYENQQVV</sequence>
<dbReference type="EMBL" id="CAJVCH010531590">
    <property type="protein sequence ID" value="CAG7824070.1"/>
    <property type="molecule type" value="Genomic_DNA"/>
</dbReference>
<feature type="non-terminal residue" evidence="3">
    <location>
        <position position="1"/>
    </location>
</feature>
<protein>
    <recommendedName>
        <fullName evidence="2">Serine-threonine/tyrosine-protein kinase catalytic domain-containing protein</fullName>
    </recommendedName>
</protein>
<feature type="region of interest" description="Disordered" evidence="1">
    <location>
        <begin position="70"/>
        <end position="89"/>
    </location>
</feature>
<evidence type="ECO:0000256" key="1">
    <source>
        <dbReference type="SAM" id="MobiDB-lite"/>
    </source>
</evidence>
<accession>A0A8J2PW76</accession>
<organism evidence="3 4">
    <name type="scientific">Allacma fusca</name>
    <dbReference type="NCBI Taxonomy" id="39272"/>
    <lineage>
        <taxon>Eukaryota</taxon>
        <taxon>Metazoa</taxon>
        <taxon>Ecdysozoa</taxon>
        <taxon>Arthropoda</taxon>
        <taxon>Hexapoda</taxon>
        <taxon>Collembola</taxon>
        <taxon>Symphypleona</taxon>
        <taxon>Sminthuridae</taxon>
        <taxon>Allacma</taxon>
    </lineage>
</organism>
<dbReference type="GO" id="GO:0005886">
    <property type="term" value="C:plasma membrane"/>
    <property type="evidence" value="ECO:0007669"/>
    <property type="project" value="TreeGrafter"/>
</dbReference>
<dbReference type="AlphaFoldDB" id="A0A8J2PW76"/>
<evidence type="ECO:0000259" key="2">
    <source>
        <dbReference type="Pfam" id="PF07714"/>
    </source>
</evidence>
<gene>
    <name evidence="3" type="ORF">AFUS01_LOCUS34250</name>
</gene>
<comment type="caution">
    <text evidence="3">The sequence shown here is derived from an EMBL/GenBank/DDBJ whole genome shotgun (WGS) entry which is preliminary data.</text>
</comment>
<dbReference type="OrthoDB" id="6077854at2759"/>
<dbReference type="PANTHER" id="PTHR24416">
    <property type="entry name" value="TYROSINE-PROTEIN KINASE RECEPTOR"/>
    <property type="match status" value="1"/>
</dbReference>
<dbReference type="GO" id="GO:0007169">
    <property type="term" value="P:cell surface receptor protein tyrosine kinase signaling pathway"/>
    <property type="evidence" value="ECO:0007669"/>
    <property type="project" value="TreeGrafter"/>
</dbReference>
<dbReference type="Pfam" id="PF07714">
    <property type="entry name" value="PK_Tyr_Ser-Thr"/>
    <property type="match status" value="1"/>
</dbReference>
<dbReference type="PANTHER" id="PTHR24416:SF600">
    <property type="entry name" value="PDGF- AND VEGF-RECEPTOR RELATED, ISOFORM J"/>
    <property type="match status" value="1"/>
</dbReference>
<evidence type="ECO:0000313" key="4">
    <source>
        <dbReference type="Proteomes" id="UP000708208"/>
    </source>
</evidence>
<dbReference type="Proteomes" id="UP000708208">
    <property type="component" value="Unassembled WGS sequence"/>
</dbReference>
<reference evidence="3" key="1">
    <citation type="submission" date="2021-06" db="EMBL/GenBank/DDBJ databases">
        <authorList>
            <person name="Hodson N. C."/>
            <person name="Mongue J. A."/>
            <person name="Jaron S. K."/>
        </authorList>
    </citation>
    <scope>NUCLEOTIDE SEQUENCE</scope>
</reference>
<dbReference type="InterPro" id="IPR001245">
    <property type="entry name" value="Ser-Thr/Tyr_kinase_cat_dom"/>
</dbReference>
<proteinExistence type="predicted"/>
<dbReference type="InterPro" id="IPR050122">
    <property type="entry name" value="RTK"/>
</dbReference>
<keyword evidence="4" id="KW-1185">Reference proteome</keyword>
<dbReference type="GO" id="GO:0043235">
    <property type="term" value="C:receptor complex"/>
    <property type="evidence" value="ECO:0007669"/>
    <property type="project" value="TreeGrafter"/>
</dbReference>
<dbReference type="GO" id="GO:0004714">
    <property type="term" value="F:transmembrane receptor protein tyrosine kinase activity"/>
    <property type="evidence" value="ECO:0007669"/>
    <property type="project" value="TreeGrafter"/>
</dbReference>
<feature type="domain" description="Serine-threonine/tyrosine-protein kinase catalytic" evidence="2">
    <location>
        <begin position="2"/>
        <end position="59"/>
    </location>
</feature>
<name>A0A8J2PW76_9HEXA</name>
<evidence type="ECO:0000313" key="3">
    <source>
        <dbReference type="EMBL" id="CAG7824070.1"/>
    </source>
</evidence>